<comment type="caution">
    <text evidence="2">The sequence shown here is derived from an EMBL/GenBank/DDBJ whole genome shotgun (WGS) entry which is preliminary data.</text>
</comment>
<dbReference type="Proteomes" id="UP001066276">
    <property type="component" value="Chromosome 3_2"/>
</dbReference>
<reference evidence="2" key="1">
    <citation type="journal article" date="2022" name="bioRxiv">
        <title>Sequencing and chromosome-scale assembly of the giantPleurodeles waltlgenome.</title>
        <authorList>
            <person name="Brown T."/>
            <person name="Elewa A."/>
            <person name="Iarovenko S."/>
            <person name="Subramanian E."/>
            <person name="Araus A.J."/>
            <person name="Petzold A."/>
            <person name="Susuki M."/>
            <person name="Suzuki K.-i.T."/>
            <person name="Hayashi T."/>
            <person name="Toyoda A."/>
            <person name="Oliveira C."/>
            <person name="Osipova E."/>
            <person name="Leigh N.D."/>
            <person name="Simon A."/>
            <person name="Yun M.H."/>
        </authorList>
    </citation>
    <scope>NUCLEOTIDE SEQUENCE</scope>
    <source>
        <strain evidence="2">20211129_DDA</strain>
        <tissue evidence="2">Liver</tissue>
    </source>
</reference>
<organism evidence="2 3">
    <name type="scientific">Pleurodeles waltl</name>
    <name type="common">Iberian ribbed newt</name>
    <dbReference type="NCBI Taxonomy" id="8319"/>
    <lineage>
        <taxon>Eukaryota</taxon>
        <taxon>Metazoa</taxon>
        <taxon>Chordata</taxon>
        <taxon>Craniata</taxon>
        <taxon>Vertebrata</taxon>
        <taxon>Euteleostomi</taxon>
        <taxon>Amphibia</taxon>
        <taxon>Batrachia</taxon>
        <taxon>Caudata</taxon>
        <taxon>Salamandroidea</taxon>
        <taxon>Salamandridae</taxon>
        <taxon>Pleurodelinae</taxon>
        <taxon>Pleurodeles</taxon>
    </lineage>
</organism>
<evidence type="ECO:0000313" key="2">
    <source>
        <dbReference type="EMBL" id="KAJ1181592.1"/>
    </source>
</evidence>
<gene>
    <name evidence="2" type="ORF">NDU88_006797</name>
</gene>
<feature type="region of interest" description="Disordered" evidence="1">
    <location>
        <begin position="379"/>
        <end position="413"/>
    </location>
</feature>
<evidence type="ECO:0000256" key="1">
    <source>
        <dbReference type="SAM" id="MobiDB-lite"/>
    </source>
</evidence>
<name>A0AAV7U1H1_PLEWA</name>
<dbReference type="EMBL" id="JANPWB010000006">
    <property type="protein sequence ID" value="KAJ1181592.1"/>
    <property type="molecule type" value="Genomic_DNA"/>
</dbReference>
<evidence type="ECO:0000313" key="3">
    <source>
        <dbReference type="Proteomes" id="UP001066276"/>
    </source>
</evidence>
<keyword evidence="3" id="KW-1185">Reference proteome</keyword>
<protein>
    <submittedName>
        <fullName evidence="2">Uncharacterized protein</fullName>
    </submittedName>
</protein>
<dbReference type="AlphaFoldDB" id="A0AAV7U1H1"/>
<accession>A0AAV7U1H1</accession>
<proteinExistence type="predicted"/>
<sequence length="565" mass="60114">MEPNKVVEALRILQQEGTEYLIKEGVLEQAWVGLKRPKKSSAEGVLAVILACASPAGSPRKSKKFRSKSVAGRKVSVSPERVFQDNELKVDLPGCRTIRRGGIKVPRRSGASFRQRVAALGRGSLQLTAVRGSEQVVTHDLGSSTSPVCEARQLGKLSVGAQARRRRSAARRRAQYAQLALESEGSAPSSLKERTLGGAANMAAPSGFPLISDLDGELQSVGGDQFGDDVIIVLDSDEDLEKDNDFYGEGCSQSLPVPVSLPVQGGRSFQWMPRQVSPMVHRVQEWEVSSQSVLRAGEQVEFVDEQGTVIRGMICGAAKDDGTSGTAQVRLDFWQQGERAYRRGCEVAHALGGHEVAAAGQRLWRPAVFPRPVEVRAPSGHRVEERAQPGAVRLTSREVSVSEEGPSASNVSGLRLLPASQGALSGLACEEEALDYEEDDTNARPATVMEASSSKRAVPGDRLAGGKRVLSGNLTRGEVVNASGEVGAVSGNKGVVCDKVNNVDVAIQVEEVGVQAGKIESLSGANDSVADFRAAGRQVWWGVGVAYKGFGGEVDDAADLRAGRF</sequence>